<dbReference type="InterPro" id="IPR052157">
    <property type="entry name" value="BCAA_transport_permease"/>
</dbReference>
<keyword evidence="6 9" id="KW-1133">Transmembrane helix</keyword>
<dbReference type="CDD" id="cd06582">
    <property type="entry name" value="TM_PBP1_LivH_like"/>
    <property type="match status" value="1"/>
</dbReference>
<evidence type="ECO:0000256" key="9">
    <source>
        <dbReference type="SAM" id="Phobius"/>
    </source>
</evidence>
<evidence type="ECO:0000256" key="4">
    <source>
        <dbReference type="ARBA" id="ARBA00022692"/>
    </source>
</evidence>
<dbReference type="GO" id="GO:0005886">
    <property type="term" value="C:plasma membrane"/>
    <property type="evidence" value="ECO:0007669"/>
    <property type="project" value="UniProtKB-SubCell"/>
</dbReference>
<evidence type="ECO:0000256" key="8">
    <source>
        <dbReference type="ARBA" id="ARBA00037998"/>
    </source>
</evidence>
<sequence>MDLDVVSHGIVAGSLYALVAVSFNILYRPTNVFNFAQGELVMLGAMIFASITSLAGMPWFVAFAATLVAVGLIGIVEERVAVAPILARSQTGTGWVITTLAMSLIISNLVGRVWGPDPILVKPPAPLSMEALDLGPTHVSSYEIALVLVTIVLVAIVERAYRTLRGKAVMAVAEDREAALLRGIDPNRLSRWSFFLGAAFAAMTGILAAPILYASTALGPDLLLKGFAAAAVGSIGNNRGALIAGYIIGVTEAVGASLLSPGYQEAVIFVVVLTVLLLRPEGLFGRPNARTV</sequence>
<dbReference type="GO" id="GO:0006865">
    <property type="term" value="P:amino acid transport"/>
    <property type="evidence" value="ECO:0007669"/>
    <property type="project" value="UniProtKB-KW"/>
</dbReference>
<proteinExistence type="inferred from homology"/>
<accession>A0A1M7D0F0</accession>
<dbReference type="PANTHER" id="PTHR11795:SF450">
    <property type="entry name" value="ABC TRANSPORTER PERMEASE PROTEIN"/>
    <property type="match status" value="1"/>
</dbReference>
<evidence type="ECO:0000256" key="6">
    <source>
        <dbReference type="ARBA" id="ARBA00022989"/>
    </source>
</evidence>
<keyword evidence="4 9" id="KW-0812">Transmembrane</keyword>
<keyword evidence="2" id="KW-0813">Transport</keyword>
<dbReference type="PANTHER" id="PTHR11795">
    <property type="entry name" value="BRANCHED-CHAIN AMINO ACID TRANSPORT SYSTEM PERMEASE PROTEIN LIVH"/>
    <property type="match status" value="1"/>
</dbReference>
<dbReference type="RefSeq" id="WP_074824969.1">
    <property type="nucleotide sequence ID" value="NZ_FNTI01000001.1"/>
</dbReference>
<evidence type="ECO:0000256" key="7">
    <source>
        <dbReference type="ARBA" id="ARBA00023136"/>
    </source>
</evidence>
<feature type="transmembrane region" description="Helical" evidence="9">
    <location>
        <begin position="95"/>
        <end position="114"/>
    </location>
</feature>
<keyword evidence="7 9" id="KW-0472">Membrane</keyword>
<evidence type="ECO:0000256" key="3">
    <source>
        <dbReference type="ARBA" id="ARBA00022475"/>
    </source>
</evidence>
<dbReference type="InterPro" id="IPR001851">
    <property type="entry name" value="ABC_transp_permease"/>
</dbReference>
<dbReference type="OrthoDB" id="9779023at2"/>
<comment type="similarity">
    <text evidence="8">Belongs to the binding-protein-dependent transport system permease family. LivHM subfamily.</text>
</comment>
<gene>
    <name evidence="10" type="ORF">SAMN05444171_5113</name>
</gene>
<keyword evidence="5" id="KW-0029">Amino-acid transport</keyword>
<dbReference type="AlphaFoldDB" id="A0A1M7D0F0"/>
<feature type="transmembrane region" description="Helical" evidence="9">
    <location>
        <begin position="262"/>
        <end position="278"/>
    </location>
</feature>
<evidence type="ECO:0000256" key="5">
    <source>
        <dbReference type="ARBA" id="ARBA00022970"/>
    </source>
</evidence>
<feature type="transmembrane region" description="Helical" evidence="9">
    <location>
        <begin position="192"/>
        <end position="213"/>
    </location>
</feature>
<evidence type="ECO:0000313" key="11">
    <source>
        <dbReference type="Proteomes" id="UP000183208"/>
    </source>
</evidence>
<feature type="transmembrane region" description="Helical" evidence="9">
    <location>
        <begin position="139"/>
        <end position="157"/>
    </location>
</feature>
<dbReference type="Proteomes" id="UP000183208">
    <property type="component" value="Unassembled WGS sequence"/>
</dbReference>
<evidence type="ECO:0000313" key="10">
    <source>
        <dbReference type="EMBL" id="SED77416.1"/>
    </source>
</evidence>
<evidence type="ECO:0000256" key="1">
    <source>
        <dbReference type="ARBA" id="ARBA00004651"/>
    </source>
</evidence>
<dbReference type="EMBL" id="FNTI01000001">
    <property type="protein sequence ID" value="SED77416.1"/>
    <property type="molecule type" value="Genomic_DNA"/>
</dbReference>
<keyword evidence="3" id="KW-1003">Cell membrane</keyword>
<comment type="subcellular location">
    <subcellularLocation>
        <location evidence="1">Cell membrane</location>
        <topology evidence="1">Multi-pass membrane protein</topology>
    </subcellularLocation>
</comment>
<name>A0A1M7D0F0_9BRAD</name>
<dbReference type="Pfam" id="PF02653">
    <property type="entry name" value="BPD_transp_2"/>
    <property type="match status" value="1"/>
</dbReference>
<feature type="transmembrane region" description="Helical" evidence="9">
    <location>
        <begin position="32"/>
        <end position="51"/>
    </location>
</feature>
<reference evidence="10 11" key="1">
    <citation type="submission" date="2016-10" db="EMBL/GenBank/DDBJ databases">
        <authorList>
            <person name="de Groot N.N."/>
        </authorList>
    </citation>
    <scope>NUCLEOTIDE SEQUENCE [LARGE SCALE GENOMIC DNA]</scope>
    <source>
        <strain evidence="10 11">GAS522</strain>
    </source>
</reference>
<evidence type="ECO:0000256" key="2">
    <source>
        <dbReference type="ARBA" id="ARBA00022448"/>
    </source>
</evidence>
<feature type="transmembrane region" description="Helical" evidence="9">
    <location>
        <begin position="6"/>
        <end position="27"/>
    </location>
</feature>
<protein>
    <submittedName>
        <fullName evidence="10">Branched-chain amino acid transport system permease protein</fullName>
    </submittedName>
</protein>
<organism evidence="10 11">
    <name type="scientific">Bradyrhizobium lablabi</name>
    <dbReference type="NCBI Taxonomy" id="722472"/>
    <lineage>
        <taxon>Bacteria</taxon>
        <taxon>Pseudomonadati</taxon>
        <taxon>Pseudomonadota</taxon>
        <taxon>Alphaproteobacteria</taxon>
        <taxon>Hyphomicrobiales</taxon>
        <taxon>Nitrobacteraceae</taxon>
        <taxon>Bradyrhizobium</taxon>
    </lineage>
</organism>
<dbReference type="GO" id="GO:0022857">
    <property type="term" value="F:transmembrane transporter activity"/>
    <property type="evidence" value="ECO:0007669"/>
    <property type="project" value="InterPro"/>
</dbReference>
<feature type="transmembrane region" description="Helical" evidence="9">
    <location>
        <begin position="57"/>
        <end position="75"/>
    </location>
</feature>